<keyword evidence="6" id="KW-1185">Reference proteome</keyword>
<dbReference type="InterPro" id="IPR042070">
    <property type="entry name" value="PucR_C-HTH_sf"/>
</dbReference>
<dbReference type="Pfam" id="PF13556">
    <property type="entry name" value="HTH_30"/>
    <property type="match status" value="1"/>
</dbReference>
<accession>A0A8J6J9I1</accession>
<feature type="domain" description="PucR C-terminal helix-turn-helix" evidence="3">
    <location>
        <begin position="330"/>
        <end position="387"/>
    </location>
</feature>
<organism evidence="5 6">
    <name type="scientific">Lawsonibacter faecis</name>
    <dbReference type="NCBI Taxonomy" id="2763052"/>
    <lineage>
        <taxon>Bacteria</taxon>
        <taxon>Bacillati</taxon>
        <taxon>Bacillota</taxon>
        <taxon>Clostridia</taxon>
        <taxon>Eubacteriales</taxon>
        <taxon>Oscillospiraceae</taxon>
        <taxon>Lawsonibacter</taxon>
    </lineage>
</organism>
<name>A0A8J6J9I1_9FIRM</name>
<evidence type="ECO:0000259" key="2">
    <source>
        <dbReference type="Pfam" id="PF07905"/>
    </source>
</evidence>
<dbReference type="PANTHER" id="PTHR33744:SF1">
    <property type="entry name" value="DNA-BINDING TRANSCRIPTIONAL ACTIVATOR ADER"/>
    <property type="match status" value="1"/>
</dbReference>
<evidence type="ECO:0000256" key="1">
    <source>
        <dbReference type="ARBA" id="ARBA00006754"/>
    </source>
</evidence>
<feature type="domain" description="CdaR GGDEF-like" evidence="4">
    <location>
        <begin position="162"/>
        <end position="280"/>
    </location>
</feature>
<dbReference type="InterPro" id="IPR012914">
    <property type="entry name" value="PucR_dom"/>
</dbReference>
<dbReference type="Proteomes" id="UP000607645">
    <property type="component" value="Unassembled WGS sequence"/>
</dbReference>
<proteinExistence type="inferred from homology"/>
<dbReference type="Pfam" id="PF07905">
    <property type="entry name" value="PucR"/>
    <property type="match status" value="1"/>
</dbReference>
<dbReference type="RefSeq" id="WP_155149335.1">
    <property type="nucleotide sequence ID" value="NZ_JACOPQ010000002.1"/>
</dbReference>
<protein>
    <submittedName>
        <fullName evidence="5">PucR family transcriptional regulator ligand-binding domain-containing protein</fullName>
    </submittedName>
</protein>
<dbReference type="Pfam" id="PF17853">
    <property type="entry name" value="GGDEF_2"/>
    <property type="match status" value="1"/>
</dbReference>
<dbReference type="InterPro" id="IPR051448">
    <property type="entry name" value="CdaR-like_regulators"/>
</dbReference>
<evidence type="ECO:0000259" key="4">
    <source>
        <dbReference type="Pfam" id="PF17853"/>
    </source>
</evidence>
<dbReference type="PANTHER" id="PTHR33744">
    <property type="entry name" value="CARBOHYDRATE DIACID REGULATOR"/>
    <property type="match status" value="1"/>
</dbReference>
<dbReference type="EMBL" id="JACOPQ010000002">
    <property type="protein sequence ID" value="MBC5736123.1"/>
    <property type="molecule type" value="Genomic_DNA"/>
</dbReference>
<dbReference type="Gene3D" id="1.10.10.2840">
    <property type="entry name" value="PucR C-terminal helix-turn-helix domain"/>
    <property type="match status" value="1"/>
</dbReference>
<comment type="caution">
    <text evidence="5">The sequence shown here is derived from an EMBL/GenBank/DDBJ whole genome shotgun (WGS) entry which is preliminary data.</text>
</comment>
<gene>
    <name evidence="5" type="ORF">H8S62_03750</name>
</gene>
<sequence length="393" mass="44495">MVSVKDLLELDAFRAMELAAGRRGLHRRVSWPNIAQTESIREWLMGGDVILMTGVGLAHTAEFLNHIVRQAVEGEAACLIIWLCDDLIAQIPPETAALADELRLPLLTAPWDTHIAGLIGEISTRILTDQYGENAMNELLEMLLFQREPVPEELMAAFVEKYRLTGRHLVAAAECRWESGGDGEGPMGELPSRRQVNSLIIQSLKSAFPQTYYISRNWNPVFLLRLEKRQEAALREVLLAVREKAARDYPRLEVRFGVGGACGEPALFARSCREAMKALSLCGPEGVTAFSELGIFQLLMEVPDQKRVREYALAQLEPLIAYDAKYGKNLLRTLEVYLQANCSLVRTAQRMYLHRNTLAYRLEKIRELLDLPIEEAQARNHLYNCLKIYRYGK</sequence>
<evidence type="ECO:0000259" key="3">
    <source>
        <dbReference type="Pfam" id="PF13556"/>
    </source>
</evidence>
<dbReference type="InterPro" id="IPR025736">
    <property type="entry name" value="PucR_C-HTH_dom"/>
</dbReference>
<feature type="domain" description="Purine catabolism PurC-like" evidence="2">
    <location>
        <begin position="6"/>
        <end position="126"/>
    </location>
</feature>
<evidence type="ECO:0000313" key="6">
    <source>
        <dbReference type="Proteomes" id="UP000607645"/>
    </source>
</evidence>
<dbReference type="InterPro" id="IPR041522">
    <property type="entry name" value="CdaR_GGDEF"/>
</dbReference>
<dbReference type="AlphaFoldDB" id="A0A8J6J9I1"/>
<reference evidence="5" key="1">
    <citation type="submission" date="2020-08" db="EMBL/GenBank/DDBJ databases">
        <title>Genome public.</title>
        <authorList>
            <person name="Liu C."/>
            <person name="Sun Q."/>
        </authorList>
    </citation>
    <scope>NUCLEOTIDE SEQUENCE</scope>
    <source>
        <strain evidence="5">NSJ-52</strain>
    </source>
</reference>
<evidence type="ECO:0000313" key="5">
    <source>
        <dbReference type="EMBL" id="MBC5736123.1"/>
    </source>
</evidence>
<comment type="similarity">
    <text evidence="1">Belongs to the CdaR family.</text>
</comment>